<keyword evidence="3" id="KW-1185">Reference proteome</keyword>
<dbReference type="RefSeq" id="WP_074643337.1">
    <property type="nucleotide sequence ID" value="NZ_FOFU01000004.1"/>
</dbReference>
<name>A0A1H9G2G6_9SPIR</name>
<keyword evidence="1" id="KW-1133">Transmembrane helix</keyword>
<reference evidence="2 3" key="1">
    <citation type="submission" date="2016-10" db="EMBL/GenBank/DDBJ databases">
        <authorList>
            <person name="de Groot N.N."/>
        </authorList>
    </citation>
    <scope>NUCLEOTIDE SEQUENCE [LARGE SCALE GENOMIC DNA]</scope>
    <source>
        <strain evidence="2 3">B25</strain>
    </source>
</reference>
<accession>A0A1H9G2G6</accession>
<protein>
    <submittedName>
        <fullName evidence="2">Uncharacterized protein</fullName>
    </submittedName>
</protein>
<feature type="transmembrane region" description="Helical" evidence="1">
    <location>
        <begin position="12"/>
        <end position="32"/>
    </location>
</feature>
<gene>
    <name evidence="2" type="ORF">SAMN04487977_104259</name>
</gene>
<keyword evidence="1" id="KW-0472">Membrane</keyword>
<evidence type="ECO:0000256" key="1">
    <source>
        <dbReference type="SAM" id="Phobius"/>
    </source>
</evidence>
<evidence type="ECO:0000313" key="2">
    <source>
        <dbReference type="EMBL" id="SEQ44355.1"/>
    </source>
</evidence>
<dbReference type="Proteomes" id="UP000182360">
    <property type="component" value="Unassembled WGS sequence"/>
</dbReference>
<keyword evidence="1" id="KW-0812">Transmembrane</keyword>
<proteinExistence type="predicted"/>
<organism evidence="2 3">
    <name type="scientific">Treponema bryantii</name>
    <dbReference type="NCBI Taxonomy" id="163"/>
    <lineage>
        <taxon>Bacteria</taxon>
        <taxon>Pseudomonadati</taxon>
        <taxon>Spirochaetota</taxon>
        <taxon>Spirochaetia</taxon>
        <taxon>Spirochaetales</taxon>
        <taxon>Treponemataceae</taxon>
        <taxon>Treponema</taxon>
    </lineage>
</organism>
<feature type="transmembrane region" description="Helical" evidence="1">
    <location>
        <begin position="44"/>
        <end position="68"/>
    </location>
</feature>
<evidence type="ECO:0000313" key="3">
    <source>
        <dbReference type="Proteomes" id="UP000182360"/>
    </source>
</evidence>
<dbReference type="AlphaFoldDB" id="A0A1H9G2G6"/>
<sequence length="452" mass="51946">MKKKWNQIIHILVKTDVLNGIISAVIIVCILFCRKQKEVDYSVLYSLAIVLIITTVGHFISVVVNNWIEDGIKLTNDYDKLCKSYKNKKQEYTNPKDNKKDKKKDESGNKVIFPILNEGKLLDLNIHIDDKPENMYKLPEFAQEHYDELIKAHSSSSVYNQLNIRIKNWYLNDGVFNIETERTTYYDSLVTNRAMDYHLESGLSIRDKLCYGPFLPALGESNLSNHIGFNGFLETSDNYIPIIKRNKDLSIGKRVWGLSVEGSIKVCELVSSETEKLTVSALIKGIRAEYHKELGIPKNNDDLKEILKKEKSKKIKKFIESLIEKGVTLEPKHNPVNQNPVHGICTAYRNIVEGGKPQFFTYYKTSLTKNELEVFFKENARKNTKNLFVDGKRIGWLKAEDICGDKGFLVYNNKIICKSKIRKTKIRKFKMVPSTSVCFTFAIESGLFNSEE</sequence>
<dbReference type="EMBL" id="FOFU01000004">
    <property type="protein sequence ID" value="SEQ44355.1"/>
    <property type="molecule type" value="Genomic_DNA"/>
</dbReference>